<dbReference type="EMBL" id="KV423925">
    <property type="protein sequence ID" value="KZT61224.1"/>
    <property type="molecule type" value="Genomic_DNA"/>
</dbReference>
<keyword evidence="2" id="KW-1185">Reference proteome</keyword>
<dbReference type="Proteomes" id="UP000076842">
    <property type="component" value="Unassembled WGS sequence"/>
</dbReference>
<sequence>MVLACQTRPGFRLSGLSQRRLERPWSRTRDSYATLCYEFLLSWSGLPARPKRLILVYAWSTILGQGAPLTSSDAVQRPYPSLTTI</sequence>
<gene>
    <name evidence="1" type="ORF">CALCODRAFT_47330</name>
</gene>
<reference evidence="1 2" key="1">
    <citation type="journal article" date="2016" name="Mol. Biol. Evol.">
        <title>Comparative Genomics of Early-Diverging Mushroom-Forming Fungi Provides Insights into the Origins of Lignocellulose Decay Capabilities.</title>
        <authorList>
            <person name="Nagy L.G."/>
            <person name="Riley R."/>
            <person name="Tritt A."/>
            <person name="Adam C."/>
            <person name="Daum C."/>
            <person name="Floudas D."/>
            <person name="Sun H."/>
            <person name="Yadav J.S."/>
            <person name="Pangilinan J."/>
            <person name="Larsson K.H."/>
            <person name="Matsuura K."/>
            <person name="Barry K."/>
            <person name="Labutti K."/>
            <person name="Kuo R."/>
            <person name="Ohm R.A."/>
            <person name="Bhattacharya S.S."/>
            <person name="Shirouzu T."/>
            <person name="Yoshinaga Y."/>
            <person name="Martin F.M."/>
            <person name="Grigoriev I.V."/>
            <person name="Hibbett D.S."/>
        </authorList>
    </citation>
    <scope>NUCLEOTIDE SEQUENCE [LARGE SCALE GENOMIC DNA]</scope>
    <source>
        <strain evidence="1 2">HHB12733</strain>
    </source>
</reference>
<organism evidence="1 2">
    <name type="scientific">Calocera cornea HHB12733</name>
    <dbReference type="NCBI Taxonomy" id="1353952"/>
    <lineage>
        <taxon>Eukaryota</taxon>
        <taxon>Fungi</taxon>
        <taxon>Dikarya</taxon>
        <taxon>Basidiomycota</taxon>
        <taxon>Agaricomycotina</taxon>
        <taxon>Dacrymycetes</taxon>
        <taxon>Dacrymycetales</taxon>
        <taxon>Dacrymycetaceae</taxon>
        <taxon>Calocera</taxon>
    </lineage>
</organism>
<accession>A0A165J0W5</accession>
<protein>
    <submittedName>
        <fullName evidence="1">Uncharacterized protein</fullName>
    </submittedName>
</protein>
<name>A0A165J0W5_9BASI</name>
<evidence type="ECO:0000313" key="2">
    <source>
        <dbReference type="Proteomes" id="UP000076842"/>
    </source>
</evidence>
<evidence type="ECO:0000313" key="1">
    <source>
        <dbReference type="EMBL" id="KZT61224.1"/>
    </source>
</evidence>
<dbReference type="InParanoid" id="A0A165J0W5"/>
<proteinExistence type="predicted"/>
<dbReference type="AlphaFoldDB" id="A0A165J0W5"/>